<dbReference type="SUPFAM" id="SSF52402">
    <property type="entry name" value="Adenine nucleotide alpha hydrolases-like"/>
    <property type="match status" value="1"/>
</dbReference>
<evidence type="ECO:0000313" key="2">
    <source>
        <dbReference type="EMBL" id="GMH52757.1"/>
    </source>
</evidence>
<organism evidence="2 3">
    <name type="scientific">Triparma laevis f. inornata</name>
    <dbReference type="NCBI Taxonomy" id="1714386"/>
    <lineage>
        <taxon>Eukaryota</taxon>
        <taxon>Sar</taxon>
        <taxon>Stramenopiles</taxon>
        <taxon>Ochrophyta</taxon>
        <taxon>Bolidophyceae</taxon>
        <taxon>Parmales</taxon>
        <taxon>Triparmaceae</taxon>
        <taxon>Triparma</taxon>
    </lineage>
</organism>
<dbReference type="Gene3D" id="2.40.30.10">
    <property type="entry name" value="Translation factors"/>
    <property type="match status" value="1"/>
</dbReference>
<accession>A0A9W7DS45</accession>
<dbReference type="EMBL" id="BLQM01000029">
    <property type="protein sequence ID" value="GMH52757.1"/>
    <property type="molecule type" value="Genomic_DNA"/>
</dbReference>
<gene>
    <name evidence="2" type="ORF">TL16_g01300</name>
</gene>
<comment type="caution">
    <text evidence="2">The sequence shown here is derived from an EMBL/GenBank/DDBJ whole genome shotgun (WGS) entry which is preliminary data.</text>
</comment>
<sequence length="460" mass="51271">MMRALHLERRWSHMYGHVGPVSARTFSATSSSPSPSSSPLPPIRITCYMSSGVDSLISTYLLSSRHPSTISSLSSTLNTPIPPSRPLHIHPMYMLNWLDPSTGKFCPSNLRDLETIKSQITSLRSLPEINQNKTFHNTTLHDCTLKSYASAYYTTVFLPSLTSYSSSLTPNPDTSCNSLIKFNLAKKDCLKESDCIVTGHYADIVEGRLKISKDLKKDQTYFLCTTEGDWGETFFPLANWFKNETTTGVRALLHDVGLGEYDKKDSTGICMIPGKNDLSSLIKDFEDELSDADDAEVAEVNIVLNDEIIGSTDSKRDPKYYTIGQRVPLNGYPKKIFMLRRDALNVHVVDDTKDSRLYSSILECDSFNWMLDSDKEDYKGKALGRIRHGQPLIPCTYSRTKNNGVKVEWEKCLRAVAKGQVCCLYNEQGFVIGGGVISWTGGEVEGMEKVKSGDNDKSVA</sequence>
<proteinExistence type="predicted"/>
<dbReference type="AlphaFoldDB" id="A0A9W7DS45"/>
<feature type="domain" description="tRNA-specific 2-thiouridylase MnmA-like C-terminal" evidence="1">
    <location>
        <begin position="362"/>
        <end position="437"/>
    </location>
</feature>
<evidence type="ECO:0000259" key="1">
    <source>
        <dbReference type="Pfam" id="PF20258"/>
    </source>
</evidence>
<dbReference type="Proteomes" id="UP001162640">
    <property type="component" value="Unassembled WGS sequence"/>
</dbReference>
<dbReference type="Gene3D" id="3.40.50.620">
    <property type="entry name" value="HUPs"/>
    <property type="match status" value="1"/>
</dbReference>
<dbReference type="Pfam" id="PF20258">
    <property type="entry name" value="tRNA_Me_trans_C"/>
    <property type="match status" value="1"/>
</dbReference>
<protein>
    <recommendedName>
        <fullName evidence="1">tRNA-specific 2-thiouridylase MnmA-like C-terminal domain-containing protein</fullName>
    </recommendedName>
</protein>
<dbReference type="PANTHER" id="PTHR11933:SF5">
    <property type="entry name" value="MITOCHONDRIAL TRNA-SPECIFIC 2-THIOURIDYLASE 1"/>
    <property type="match status" value="1"/>
</dbReference>
<name>A0A9W7DS45_9STRA</name>
<dbReference type="InterPro" id="IPR014729">
    <property type="entry name" value="Rossmann-like_a/b/a_fold"/>
</dbReference>
<dbReference type="InterPro" id="IPR046885">
    <property type="entry name" value="MnmA-like_C"/>
</dbReference>
<dbReference type="Pfam" id="PF03054">
    <property type="entry name" value="tRNA_Me_trans"/>
    <property type="match status" value="1"/>
</dbReference>
<evidence type="ECO:0000313" key="3">
    <source>
        <dbReference type="Proteomes" id="UP001162640"/>
    </source>
</evidence>
<dbReference type="GO" id="GO:0002143">
    <property type="term" value="P:tRNA wobble position uridine thiolation"/>
    <property type="evidence" value="ECO:0007669"/>
    <property type="project" value="TreeGrafter"/>
</dbReference>
<reference evidence="3" key="1">
    <citation type="journal article" date="2023" name="Commun. Biol.">
        <title>Genome analysis of Parmales, the sister group of diatoms, reveals the evolutionary specialization of diatoms from phago-mixotrophs to photoautotrophs.</title>
        <authorList>
            <person name="Ban H."/>
            <person name="Sato S."/>
            <person name="Yoshikawa S."/>
            <person name="Yamada K."/>
            <person name="Nakamura Y."/>
            <person name="Ichinomiya M."/>
            <person name="Sato N."/>
            <person name="Blanc-Mathieu R."/>
            <person name="Endo H."/>
            <person name="Kuwata A."/>
            <person name="Ogata H."/>
        </authorList>
    </citation>
    <scope>NUCLEOTIDE SEQUENCE [LARGE SCALE GENOMIC DNA]</scope>
</reference>
<dbReference type="PANTHER" id="PTHR11933">
    <property type="entry name" value="TRNA 5-METHYLAMINOMETHYL-2-THIOURIDYLATE -METHYLTRANSFERASE"/>
    <property type="match status" value="1"/>
</dbReference>